<dbReference type="PANTHER" id="PTHR23282">
    <property type="entry name" value="APICAL ENDOSOMAL GLYCOPROTEIN PRECURSOR"/>
    <property type="match status" value="1"/>
</dbReference>
<dbReference type="SUPFAM" id="SSF49899">
    <property type="entry name" value="Concanavalin A-like lectins/glucanases"/>
    <property type="match status" value="1"/>
</dbReference>
<dbReference type="EMBL" id="CAIIXF020000002">
    <property type="protein sequence ID" value="CAH1777783.1"/>
    <property type="molecule type" value="Genomic_DNA"/>
</dbReference>
<dbReference type="InterPro" id="IPR016187">
    <property type="entry name" value="CTDL_fold"/>
</dbReference>
<dbReference type="Pfam" id="PF00059">
    <property type="entry name" value="Lectin_C"/>
    <property type="match status" value="1"/>
</dbReference>
<dbReference type="SUPFAM" id="SSF57997">
    <property type="entry name" value="Tropomyosin"/>
    <property type="match status" value="1"/>
</dbReference>
<dbReference type="InterPro" id="IPR018378">
    <property type="entry name" value="C-type_lectin_CS"/>
</dbReference>
<reference evidence="2" key="1">
    <citation type="submission" date="2022-03" db="EMBL/GenBank/DDBJ databases">
        <authorList>
            <person name="Martin C."/>
        </authorList>
    </citation>
    <scope>NUCLEOTIDE SEQUENCE</scope>
</reference>
<sequence>MRALIFFGLLGSVFSQSIPTGCAFTDGRCSYFIELGHKGQCDKRGTGNGDSEQALGKCRKCDSIEKDLADTKVVVMERLIEMKDQVIDASRHRNTTDGRLDQIDSALSSTAGSIGGLDNAIKEANSRIARTEERVNTVVDVNRVLTSRIQTVEQRLRISQQEIEEKQEEIRRITREKENLEREGGERENGWNSEKKSFEDTIKALTENLEKTSDQLTNTAQDLQQCYQTINITKPVDEIIDGDNGPTKTYTFNFDDDADGNMTKYGGGQANFVRRKGKSTTANSGPDADHTMGNKKGTYMFIDTEAEALKYRSSRLRAAMLQTPTIPTSKTGYCIQFWYHMYGSEQQTFNVYAKVKNGLGYPIYSKKGDQGDTWRLGEVTITSEYSRRPFEIVFEGQAISYQYISGNYRYSRQTNSQIAIDDIYITNRPCQGIKRCPAGSIPATDGSSSCFVFVPTAMTWPESVLHCKKYGAKSHLVEVNSKERHDFLVNVTKNNKALEFASREGWWTSGNDDDKWGVWKWLNTPTLNRFSYTNWHPGQPNNVANEQHCMLMEYPANNWAWGDVECFSKHPFICEISV</sequence>
<dbReference type="SMART" id="SM00034">
    <property type="entry name" value="CLECT"/>
    <property type="match status" value="1"/>
</dbReference>
<dbReference type="SUPFAM" id="SSF56436">
    <property type="entry name" value="C-type lectin-like"/>
    <property type="match status" value="1"/>
</dbReference>
<keyword evidence="3" id="KW-1185">Reference proteome</keyword>
<dbReference type="InterPro" id="IPR000998">
    <property type="entry name" value="MAM_dom"/>
</dbReference>
<dbReference type="AlphaFoldDB" id="A0A8J1THV7"/>
<dbReference type="InterPro" id="IPR001304">
    <property type="entry name" value="C-type_lectin-like"/>
</dbReference>
<name>A0A8J1THV7_OWEFU</name>
<dbReference type="GO" id="GO:0016020">
    <property type="term" value="C:membrane"/>
    <property type="evidence" value="ECO:0007669"/>
    <property type="project" value="InterPro"/>
</dbReference>
<dbReference type="Gene3D" id="3.10.100.10">
    <property type="entry name" value="Mannose-Binding Protein A, subunit A"/>
    <property type="match status" value="1"/>
</dbReference>
<dbReference type="CDD" id="cd06263">
    <property type="entry name" value="MAM"/>
    <property type="match status" value="1"/>
</dbReference>
<dbReference type="CDD" id="cd00037">
    <property type="entry name" value="CLECT"/>
    <property type="match status" value="1"/>
</dbReference>
<dbReference type="SMART" id="SM00137">
    <property type="entry name" value="MAM"/>
    <property type="match status" value="1"/>
</dbReference>
<dbReference type="OrthoDB" id="441660at2759"/>
<dbReference type="PANTHER" id="PTHR23282:SF101">
    <property type="entry name" value="MAM DOMAIN-CONTAINING PROTEIN"/>
    <property type="match status" value="1"/>
</dbReference>
<keyword evidence="1" id="KW-1015">Disulfide bond</keyword>
<proteinExistence type="predicted"/>
<protein>
    <submittedName>
        <fullName evidence="2">Uncharacterized protein</fullName>
    </submittedName>
</protein>
<dbReference type="Proteomes" id="UP000749559">
    <property type="component" value="Unassembled WGS sequence"/>
</dbReference>
<dbReference type="PROSITE" id="PS50041">
    <property type="entry name" value="C_TYPE_LECTIN_2"/>
    <property type="match status" value="1"/>
</dbReference>
<dbReference type="Gene3D" id="1.10.287.1490">
    <property type="match status" value="1"/>
</dbReference>
<evidence type="ECO:0000313" key="3">
    <source>
        <dbReference type="Proteomes" id="UP000749559"/>
    </source>
</evidence>
<dbReference type="Pfam" id="PF00629">
    <property type="entry name" value="MAM"/>
    <property type="match status" value="1"/>
</dbReference>
<organism evidence="2 3">
    <name type="scientific">Owenia fusiformis</name>
    <name type="common">Polychaete worm</name>
    <dbReference type="NCBI Taxonomy" id="6347"/>
    <lineage>
        <taxon>Eukaryota</taxon>
        <taxon>Metazoa</taxon>
        <taxon>Spiralia</taxon>
        <taxon>Lophotrochozoa</taxon>
        <taxon>Annelida</taxon>
        <taxon>Polychaeta</taxon>
        <taxon>Sedentaria</taxon>
        <taxon>Canalipalpata</taxon>
        <taxon>Sabellida</taxon>
        <taxon>Oweniida</taxon>
        <taxon>Oweniidae</taxon>
        <taxon>Owenia</taxon>
    </lineage>
</organism>
<dbReference type="InterPro" id="IPR016186">
    <property type="entry name" value="C-type_lectin-like/link_sf"/>
</dbReference>
<comment type="caution">
    <text evidence="2">The sequence shown here is derived from an EMBL/GenBank/DDBJ whole genome shotgun (WGS) entry which is preliminary data.</text>
</comment>
<dbReference type="InterPro" id="IPR051560">
    <property type="entry name" value="MAM_domain-containing"/>
</dbReference>
<dbReference type="InterPro" id="IPR013320">
    <property type="entry name" value="ConA-like_dom_sf"/>
</dbReference>
<dbReference type="PROSITE" id="PS00615">
    <property type="entry name" value="C_TYPE_LECTIN_1"/>
    <property type="match status" value="1"/>
</dbReference>
<dbReference type="PROSITE" id="PS50060">
    <property type="entry name" value="MAM_2"/>
    <property type="match status" value="1"/>
</dbReference>
<gene>
    <name evidence="2" type="ORF">OFUS_LOCUS4781</name>
</gene>
<evidence type="ECO:0000256" key="1">
    <source>
        <dbReference type="ARBA" id="ARBA00023157"/>
    </source>
</evidence>
<accession>A0A8J1THV7</accession>
<dbReference type="Gene3D" id="2.60.120.200">
    <property type="match status" value="1"/>
</dbReference>
<evidence type="ECO:0000313" key="2">
    <source>
        <dbReference type="EMBL" id="CAH1777783.1"/>
    </source>
</evidence>